<keyword evidence="2" id="KW-1185">Reference proteome</keyword>
<sequence length="364" mass="41740">MTDHMLTCYVSDLSLDSGTCCIDIFGKSLKTLEAFEENRSVQMKKEFNNNPQITLNSYSKHAFFTAKKIKQIQLANMSLPAVPNGKIIIKALDTWNAEASGSEAMVQVPTKRLLLETSRLYDNPAKYFDFVNPYSPTLPVEQKFLDPKFCLPPYFIKKLTDTLEFNIHGSNDQSKPQVVHISPDDDLLKNVLARRKSMKARSKKRTKDQLEAYPLRTEFITKKRGGLKSLKYIKSRRDNGVCEVKASICKYSPQDVRDWIQGYCFKCNVRTPVDSFCPHCDNPTSISYNVKLTLKDEENEELEVYCKNRPLRQASAHEAHRSEAQFDKLKRIVHLAADTANVFFDFCVVTVDGQSCCRIWVRFT</sequence>
<gene>
    <name evidence="1" type="ORF">INT47_003969</name>
</gene>
<dbReference type="Gene3D" id="2.40.50.140">
    <property type="entry name" value="Nucleic acid-binding proteins"/>
    <property type="match status" value="1"/>
</dbReference>
<dbReference type="EMBL" id="JAEPRD010000034">
    <property type="protein sequence ID" value="KAG2205786.1"/>
    <property type="molecule type" value="Genomic_DNA"/>
</dbReference>
<dbReference type="OrthoDB" id="2186770at2759"/>
<protein>
    <submittedName>
        <fullName evidence="1">Uncharacterized protein</fullName>
    </submittedName>
</protein>
<evidence type="ECO:0000313" key="2">
    <source>
        <dbReference type="Proteomes" id="UP000603453"/>
    </source>
</evidence>
<dbReference type="AlphaFoldDB" id="A0A8H7R9X6"/>
<dbReference type="InterPro" id="IPR012340">
    <property type="entry name" value="NA-bd_OB-fold"/>
</dbReference>
<accession>A0A8H7R9X6</accession>
<reference evidence="1" key="1">
    <citation type="submission" date="2020-12" db="EMBL/GenBank/DDBJ databases">
        <title>Metabolic potential, ecology and presence of endohyphal bacteria is reflected in genomic diversity of Mucoromycotina.</title>
        <authorList>
            <person name="Muszewska A."/>
            <person name="Okrasinska A."/>
            <person name="Steczkiewicz K."/>
            <person name="Drgas O."/>
            <person name="Orlowska M."/>
            <person name="Perlinska-Lenart U."/>
            <person name="Aleksandrzak-Piekarczyk T."/>
            <person name="Szatraj K."/>
            <person name="Zielenkiewicz U."/>
            <person name="Pilsyk S."/>
            <person name="Malc E."/>
            <person name="Mieczkowski P."/>
            <person name="Kruszewska J.S."/>
            <person name="Biernat P."/>
            <person name="Pawlowska J."/>
        </authorList>
    </citation>
    <scope>NUCLEOTIDE SEQUENCE</scope>
    <source>
        <strain evidence="1">WA0000017839</strain>
    </source>
</reference>
<proteinExistence type="predicted"/>
<comment type="caution">
    <text evidence="1">The sequence shown here is derived from an EMBL/GenBank/DDBJ whole genome shotgun (WGS) entry which is preliminary data.</text>
</comment>
<dbReference type="Proteomes" id="UP000603453">
    <property type="component" value="Unassembled WGS sequence"/>
</dbReference>
<organism evidence="1 2">
    <name type="scientific">Mucor saturninus</name>
    <dbReference type="NCBI Taxonomy" id="64648"/>
    <lineage>
        <taxon>Eukaryota</taxon>
        <taxon>Fungi</taxon>
        <taxon>Fungi incertae sedis</taxon>
        <taxon>Mucoromycota</taxon>
        <taxon>Mucoromycotina</taxon>
        <taxon>Mucoromycetes</taxon>
        <taxon>Mucorales</taxon>
        <taxon>Mucorineae</taxon>
        <taxon>Mucoraceae</taxon>
        <taxon>Mucor</taxon>
    </lineage>
</organism>
<evidence type="ECO:0000313" key="1">
    <source>
        <dbReference type="EMBL" id="KAG2205786.1"/>
    </source>
</evidence>
<name>A0A8H7R9X6_9FUNG</name>